<accession>A0A540X527</accession>
<dbReference type="PROSITE" id="PS01009">
    <property type="entry name" value="CRISP_1"/>
    <property type="match status" value="1"/>
</dbReference>
<feature type="repeat" description="WD" evidence="3">
    <location>
        <begin position="148"/>
        <end position="191"/>
    </location>
</feature>
<evidence type="ECO:0000313" key="5">
    <source>
        <dbReference type="Proteomes" id="UP000315369"/>
    </source>
</evidence>
<comment type="caution">
    <text evidence="4">The sequence shown here is derived from an EMBL/GenBank/DDBJ whole genome shotgun (WGS) entry which is preliminary data.</text>
</comment>
<dbReference type="Gene3D" id="2.130.10.10">
    <property type="entry name" value="YVTN repeat-like/Quinoprotein amine dehydrogenase"/>
    <property type="match status" value="4"/>
</dbReference>
<dbReference type="EMBL" id="VIFM01000035">
    <property type="protein sequence ID" value="TQF15824.1"/>
    <property type="molecule type" value="Genomic_DNA"/>
</dbReference>
<dbReference type="InterPro" id="IPR020472">
    <property type="entry name" value="WD40_PAC1"/>
</dbReference>
<dbReference type="PROSITE" id="PS00678">
    <property type="entry name" value="WD_REPEATS_1"/>
    <property type="match status" value="1"/>
</dbReference>
<dbReference type="OrthoDB" id="9765809at2"/>
<dbReference type="PANTHER" id="PTHR19879:SF9">
    <property type="entry name" value="TRANSCRIPTION INITIATION FACTOR TFIID SUBUNIT 5"/>
    <property type="match status" value="1"/>
</dbReference>
<dbReference type="PRINTS" id="PR00320">
    <property type="entry name" value="GPROTEINBRPT"/>
</dbReference>
<feature type="repeat" description="WD" evidence="3">
    <location>
        <begin position="665"/>
        <end position="706"/>
    </location>
</feature>
<proteinExistence type="predicted"/>
<dbReference type="GO" id="GO:0005576">
    <property type="term" value="C:extracellular region"/>
    <property type="evidence" value="ECO:0007669"/>
    <property type="project" value="InterPro"/>
</dbReference>
<reference evidence="4 5" key="1">
    <citation type="submission" date="2019-06" db="EMBL/GenBank/DDBJ databases">
        <authorList>
            <person name="Livingstone P."/>
            <person name="Whitworth D."/>
        </authorList>
    </citation>
    <scope>NUCLEOTIDE SEQUENCE [LARGE SCALE GENOMIC DNA]</scope>
    <source>
        <strain evidence="4 5">AM401</strain>
    </source>
</reference>
<name>A0A540X527_9BACT</name>
<keyword evidence="2" id="KW-0677">Repeat</keyword>
<dbReference type="InterPro" id="IPR001680">
    <property type="entry name" value="WD40_rpt"/>
</dbReference>
<evidence type="ECO:0000313" key="4">
    <source>
        <dbReference type="EMBL" id="TQF15824.1"/>
    </source>
</evidence>
<dbReference type="RefSeq" id="WP_141642545.1">
    <property type="nucleotide sequence ID" value="NZ_VIFM01000035.1"/>
</dbReference>
<protein>
    <submittedName>
        <fullName evidence="4">WD40 repeat domain-containing protein</fullName>
    </submittedName>
</protein>
<dbReference type="SUPFAM" id="SSF69322">
    <property type="entry name" value="Tricorn protease domain 2"/>
    <property type="match status" value="1"/>
</dbReference>
<dbReference type="SUPFAM" id="SSF50978">
    <property type="entry name" value="WD40 repeat-like"/>
    <property type="match status" value="1"/>
</dbReference>
<feature type="repeat" description="WD" evidence="3">
    <location>
        <begin position="192"/>
        <end position="233"/>
    </location>
</feature>
<evidence type="ECO:0000256" key="2">
    <source>
        <dbReference type="ARBA" id="ARBA00022737"/>
    </source>
</evidence>
<dbReference type="CDD" id="cd00200">
    <property type="entry name" value="WD40"/>
    <property type="match status" value="1"/>
</dbReference>
<sequence length="821" mass="89604">MTYDLQSLTELSTLENLVSTQGVAALLATLDEVLARTPPDALVLKEDGPAVGPRTLRVLRKAVEFDATFLQAHPEALFQSLYNRLRWHDAPDAATHFAPESQGPWSHPDAHLFALANHWRKQRDAAGAAPWVESLLPLRGALESADSLFWHDAQVLCAAYSPSGTKLATGSWSDDGNVRVWDVATGECLQVMAGHEGEVRGLAWSADGTRLASGSRDHDARIWDVETGALLKEFPGQEGQVTSVAFSPDGRLLATGNLGWRVHVFDVDSGRPVKTLKGHEQSVLSLSFHPSGRWLASGGSDSTLRIWDTATWTQVERIASDGYVDTVEFSPDGEWIAWAVFEGIAVADTRTWTRLPGTRGEGRYSQVAWLGTSRLGLLSYNRVEVVDVREGTSLWSRPYPSDGHQRGAAFSPDGKHFALTAADGGLLVSDLYTSPPPVLLAEPHRMKQLWGQPEGGLAIAQRFDAWLAIDAQGRVRNCPPDLDETPMQPWCFSPDGTLAAYGIHLMMETPARRGVRLLDAKSLTPVRTLFARPLDPNDTKKRLSMKQPLAFSPDGQWVAAALEYGCVRIWRVSDGALLHTLRGAKGPVTLVTFTPDGAHVVCGYSEDARVWVYEVTSGRNVLTTRTLLEPEPAYAAATRAPRIAVGRASGELEVYDLTTGSLRLIQVSNDDIVAVGLSADGSLVAACGSDRRVRLFDVQTGALKYELPHPSLPFSVSVGEDLLVTQSNDQVTRLFDLATGAPREELPGSATPEDVTRRRFWEVLGEGPVSFHRQEDPTPLTHFQDGLEETVILREGLVVARGRSIKDFLYVLRIHAPTGGN</sequence>
<feature type="repeat" description="WD" evidence="3">
    <location>
        <begin position="234"/>
        <end position="275"/>
    </location>
</feature>
<gene>
    <name evidence="4" type="ORF">FJV41_11770</name>
</gene>
<dbReference type="InterPro" id="IPR015943">
    <property type="entry name" value="WD40/YVTN_repeat-like_dom_sf"/>
</dbReference>
<dbReference type="SMART" id="SM00320">
    <property type="entry name" value="WD40"/>
    <property type="match status" value="10"/>
</dbReference>
<dbReference type="PANTHER" id="PTHR19879">
    <property type="entry name" value="TRANSCRIPTION INITIATION FACTOR TFIID"/>
    <property type="match status" value="1"/>
</dbReference>
<dbReference type="Proteomes" id="UP000315369">
    <property type="component" value="Unassembled WGS sequence"/>
</dbReference>
<dbReference type="InterPro" id="IPR019775">
    <property type="entry name" value="WD40_repeat_CS"/>
</dbReference>
<feature type="repeat" description="WD" evidence="3">
    <location>
        <begin position="276"/>
        <end position="317"/>
    </location>
</feature>
<dbReference type="InterPro" id="IPR018244">
    <property type="entry name" value="Allrgn_V5/Tpx1_CS"/>
</dbReference>
<dbReference type="AlphaFoldDB" id="A0A540X527"/>
<keyword evidence="1 3" id="KW-0853">WD repeat</keyword>
<organism evidence="4 5">
    <name type="scientific">Myxococcus llanfairpwllgwyngyllgogerychwyrndrobwllllantysiliogogogochensis</name>
    <dbReference type="NCBI Taxonomy" id="2590453"/>
    <lineage>
        <taxon>Bacteria</taxon>
        <taxon>Pseudomonadati</taxon>
        <taxon>Myxococcota</taxon>
        <taxon>Myxococcia</taxon>
        <taxon>Myxococcales</taxon>
        <taxon>Cystobacterineae</taxon>
        <taxon>Myxococcaceae</taxon>
        <taxon>Myxococcus</taxon>
    </lineage>
</organism>
<evidence type="ECO:0000256" key="1">
    <source>
        <dbReference type="ARBA" id="ARBA00022574"/>
    </source>
</evidence>
<dbReference type="PROSITE" id="PS50082">
    <property type="entry name" value="WD_REPEATS_2"/>
    <property type="match status" value="5"/>
</dbReference>
<evidence type="ECO:0000256" key="3">
    <source>
        <dbReference type="PROSITE-ProRule" id="PRU00221"/>
    </source>
</evidence>
<dbReference type="Pfam" id="PF00400">
    <property type="entry name" value="WD40"/>
    <property type="match status" value="7"/>
</dbReference>
<dbReference type="InterPro" id="IPR036322">
    <property type="entry name" value="WD40_repeat_dom_sf"/>
</dbReference>
<keyword evidence="5" id="KW-1185">Reference proteome</keyword>
<dbReference type="PROSITE" id="PS50294">
    <property type="entry name" value="WD_REPEATS_REGION"/>
    <property type="match status" value="2"/>
</dbReference>